<feature type="transmembrane region" description="Helical" evidence="1">
    <location>
        <begin position="6"/>
        <end position="39"/>
    </location>
</feature>
<name>A0A8D8WX91_9HEMI</name>
<proteinExistence type="predicted"/>
<protein>
    <submittedName>
        <fullName evidence="2">Uncharacterized protein</fullName>
    </submittedName>
</protein>
<keyword evidence="1" id="KW-1133">Transmembrane helix</keyword>
<dbReference type="EMBL" id="HBUF01238249">
    <property type="protein sequence ID" value="CAG6675943.1"/>
    <property type="molecule type" value="Transcribed_RNA"/>
</dbReference>
<sequence length="109" mass="12088">MTVFLILIIIIFVIIIIIIAQIIFFNGFVISVLVFGFVLVGFRLNCAQTGYTASLAAVNSIVCYLGQIEYFSIERISIFFVSQCDQFYALVSSLARLLEPFTGRCLVGG</sequence>
<reference evidence="2" key="1">
    <citation type="submission" date="2021-05" db="EMBL/GenBank/DDBJ databases">
        <authorList>
            <person name="Alioto T."/>
            <person name="Alioto T."/>
            <person name="Gomez Garrido J."/>
        </authorList>
    </citation>
    <scope>NUCLEOTIDE SEQUENCE</scope>
</reference>
<evidence type="ECO:0000256" key="1">
    <source>
        <dbReference type="SAM" id="Phobius"/>
    </source>
</evidence>
<dbReference type="AlphaFoldDB" id="A0A8D8WX91"/>
<evidence type="ECO:0000313" key="2">
    <source>
        <dbReference type="EMBL" id="CAG6675943.1"/>
    </source>
</evidence>
<keyword evidence="1" id="KW-0472">Membrane</keyword>
<dbReference type="EMBL" id="HBUF01238248">
    <property type="protein sequence ID" value="CAG6675942.1"/>
    <property type="molecule type" value="Transcribed_RNA"/>
</dbReference>
<organism evidence="2">
    <name type="scientific">Cacopsylla melanoneura</name>
    <dbReference type="NCBI Taxonomy" id="428564"/>
    <lineage>
        <taxon>Eukaryota</taxon>
        <taxon>Metazoa</taxon>
        <taxon>Ecdysozoa</taxon>
        <taxon>Arthropoda</taxon>
        <taxon>Hexapoda</taxon>
        <taxon>Insecta</taxon>
        <taxon>Pterygota</taxon>
        <taxon>Neoptera</taxon>
        <taxon>Paraneoptera</taxon>
        <taxon>Hemiptera</taxon>
        <taxon>Sternorrhyncha</taxon>
        <taxon>Psylloidea</taxon>
        <taxon>Psyllidae</taxon>
        <taxon>Psyllinae</taxon>
        <taxon>Cacopsylla</taxon>
    </lineage>
</organism>
<accession>A0A8D8WX91</accession>
<keyword evidence="1" id="KW-0812">Transmembrane</keyword>